<dbReference type="EMBL" id="KN831946">
    <property type="protein sequence ID" value="KIO13627.1"/>
    <property type="molecule type" value="Genomic_DNA"/>
</dbReference>
<reference evidence="3" key="2">
    <citation type="submission" date="2015-01" db="EMBL/GenBank/DDBJ databases">
        <title>Evolutionary Origins and Diversification of the Mycorrhizal Mutualists.</title>
        <authorList>
            <consortium name="DOE Joint Genome Institute"/>
            <consortium name="Mycorrhizal Genomics Consortium"/>
            <person name="Kohler A."/>
            <person name="Kuo A."/>
            <person name="Nagy L.G."/>
            <person name="Floudas D."/>
            <person name="Copeland A."/>
            <person name="Barry K.W."/>
            <person name="Cichocki N."/>
            <person name="Veneault-Fourrey C."/>
            <person name="LaButti K."/>
            <person name="Lindquist E.A."/>
            <person name="Lipzen A."/>
            <person name="Lundell T."/>
            <person name="Morin E."/>
            <person name="Murat C."/>
            <person name="Riley R."/>
            <person name="Ohm R."/>
            <person name="Sun H."/>
            <person name="Tunlid A."/>
            <person name="Henrissat B."/>
            <person name="Grigoriev I.V."/>
            <person name="Hibbett D.S."/>
            <person name="Martin F."/>
        </authorList>
    </citation>
    <scope>NUCLEOTIDE SEQUENCE [LARGE SCALE GENOMIC DNA]</scope>
    <source>
        <strain evidence="3">Marx 270</strain>
    </source>
</reference>
<proteinExistence type="predicted"/>
<organism evidence="2 3">
    <name type="scientific">Pisolithus tinctorius Marx 270</name>
    <dbReference type="NCBI Taxonomy" id="870435"/>
    <lineage>
        <taxon>Eukaryota</taxon>
        <taxon>Fungi</taxon>
        <taxon>Dikarya</taxon>
        <taxon>Basidiomycota</taxon>
        <taxon>Agaricomycotina</taxon>
        <taxon>Agaricomycetes</taxon>
        <taxon>Agaricomycetidae</taxon>
        <taxon>Boletales</taxon>
        <taxon>Sclerodermatineae</taxon>
        <taxon>Pisolithaceae</taxon>
        <taxon>Pisolithus</taxon>
    </lineage>
</organism>
<name>A0A0C3KVL5_PISTI</name>
<protein>
    <submittedName>
        <fullName evidence="2">Uncharacterized protein</fullName>
    </submittedName>
</protein>
<dbReference type="HOGENOM" id="CLU_1103162_0_0_1"/>
<dbReference type="Proteomes" id="UP000054217">
    <property type="component" value="Unassembled WGS sequence"/>
</dbReference>
<evidence type="ECO:0000313" key="3">
    <source>
        <dbReference type="Proteomes" id="UP000054217"/>
    </source>
</evidence>
<keyword evidence="3" id="KW-1185">Reference proteome</keyword>
<feature type="region of interest" description="Disordered" evidence="1">
    <location>
        <begin position="121"/>
        <end position="169"/>
    </location>
</feature>
<dbReference type="InParanoid" id="A0A0C3KVL5"/>
<gene>
    <name evidence="2" type="ORF">M404DRAFT_19050</name>
</gene>
<dbReference type="OrthoDB" id="2651997at2759"/>
<dbReference type="AlphaFoldDB" id="A0A0C3KVL5"/>
<reference evidence="2 3" key="1">
    <citation type="submission" date="2014-04" db="EMBL/GenBank/DDBJ databases">
        <authorList>
            <consortium name="DOE Joint Genome Institute"/>
            <person name="Kuo A."/>
            <person name="Kohler A."/>
            <person name="Costa M.D."/>
            <person name="Nagy L.G."/>
            <person name="Floudas D."/>
            <person name="Copeland A."/>
            <person name="Barry K.W."/>
            <person name="Cichocki N."/>
            <person name="Veneault-Fourrey C."/>
            <person name="LaButti K."/>
            <person name="Lindquist E.A."/>
            <person name="Lipzen A."/>
            <person name="Lundell T."/>
            <person name="Morin E."/>
            <person name="Murat C."/>
            <person name="Sun H."/>
            <person name="Tunlid A."/>
            <person name="Henrissat B."/>
            <person name="Grigoriev I.V."/>
            <person name="Hibbett D.S."/>
            <person name="Martin F."/>
            <person name="Nordberg H.P."/>
            <person name="Cantor M.N."/>
            <person name="Hua S.X."/>
        </authorList>
    </citation>
    <scope>NUCLEOTIDE SEQUENCE [LARGE SCALE GENOMIC DNA]</scope>
    <source>
        <strain evidence="2 3">Marx 270</strain>
    </source>
</reference>
<evidence type="ECO:0000313" key="2">
    <source>
        <dbReference type="EMBL" id="KIO13627.1"/>
    </source>
</evidence>
<accession>A0A0C3KVL5</accession>
<sequence length="252" mass="28667">MRNTLKKMISARQIARDRGREVRYRPSDQEFSWLARSTTAIDDFLDACDIDIAKYASLKASVRAAAKEHLVLGLPAREQDSESIKTVMSAVLQTHPWLRTYERNWPAMLYLHRYLKSRTRFRTSSQKTQPPPYRRKQSSSRPSSPVLSHADALASTSPQPEQPPNIPDPAIVSGKGVVRQFLQLASPSLEAYIDAFVMLGIRDQASLQGFLSWPPNARVQWLNEENGILRMSRLEVGSFLLHCENTARRYVT</sequence>
<evidence type="ECO:0000256" key="1">
    <source>
        <dbReference type="SAM" id="MobiDB-lite"/>
    </source>
</evidence>